<dbReference type="OrthoDB" id="5086500at2759"/>
<dbReference type="InterPro" id="IPR052374">
    <property type="entry name" value="SERAC1"/>
</dbReference>
<evidence type="ECO:0000313" key="7">
    <source>
        <dbReference type="EMBL" id="EMD58907.1"/>
    </source>
</evidence>
<dbReference type="AlphaFoldDB" id="M2SQ77"/>
<dbReference type="PANTHER" id="PTHR48182">
    <property type="entry name" value="PROTEIN SERAC1"/>
    <property type="match status" value="1"/>
</dbReference>
<evidence type="ECO:0000256" key="4">
    <source>
        <dbReference type="ARBA" id="ARBA00022824"/>
    </source>
</evidence>
<keyword evidence="8" id="KW-1185">Reference proteome</keyword>
<dbReference type="InterPro" id="IPR027417">
    <property type="entry name" value="P-loop_NTPase"/>
</dbReference>
<dbReference type="SUPFAM" id="SSF52540">
    <property type="entry name" value="P-loop containing nucleoside triphosphate hydrolases"/>
    <property type="match status" value="1"/>
</dbReference>
<dbReference type="GeneID" id="19136372"/>
<dbReference type="GO" id="GO:0043531">
    <property type="term" value="F:ADP binding"/>
    <property type="evidence" value="ECO:0007669"/>
    <property type="project" value="InterPro"/>
</dbReference>
<reference evidence="8" key="2">
    <citation type="journal article" date="2013" name="PLoS Genet.">
        <title>Comparative genome structure, secondary metabolite, and effector coding capacity across Cochliobolus pathogens.</title>
        <authorList>
            <person name="Condon B.J."/>
            <person name="Leng Y."/>
            <person name="Wu D."/>
            <person name="Bushley K.E."/>
            <person name="Ohm R.A."/>
            <person name="Otillar R."/>
            <person name="Martin J."/>
            <person name="Schackwitz W."/>
            <person name="Grimwood J."/>
            <person name="MohdZainudin N."/>
            <person name="Xue C."/>
            <person name="Wang R."/>
            <person name="Manning V.A."/>
            <person name="Dhillon B."/>
            <person name="Tu Z.J."/>
            <person name="Steffenson B.J."/>
            <person name="Salamov A."/>
            <person name="Sun H."/>
            <person name="Lowry S."/>
            <person name="LaButti K."/>
            <person name="Han J."/>
            <person name="Copeland A."/>
            <person name="Lindquist E."/>
            <person name="Barry K."/>
            <person name="Schmutz J."/>
            <person name="Baker S.E."/>
            <person name="Ciuffetti L.M."/>
            <person name="Grigoriev I.V."/>
            <person name="Zhong S."/>
            <person name="Turgeon B.G."/>
        </authorList>
    </citation>
    <scope>NUCLEOTIDE SEQUENCE [LARGE SCALE GENOMIC DNA]</scope>
    <source>
        <strain evidence="8">ND90Pr / ATCC 201652</strain>
    </source>
</reference>
<proteinExistence type="predicted"/>
<keyword evidence="6" id="KW-0472">Membrane</keyword>
<dbReference type="GO" id="GO:0005783">
    <property type="term" value="C:endoplasmic reticulum"/>
    <property type="evidence" value="ECO:0007669"/>
    <property type="project" value="UniProtKB-SubCell"/>
</dbReference>
<protein>
    <recommendedName>
        <fullName evidence="9">NB-ARC domain-containing protein</fullName>
    </recommendedName>
</protein>
<evidence type="ECO:0000313" key="8">
    <source>
        <dbReference type="Proteomes" id="UP000016934"/>
    </source>
</evidence>
<keyword evidence="5" id="KW-0496">Mitochondrion</keyword>
<dbReference type="OMA" id="DRISHHA"/>
<dbReference type="Proteomes" id="UP000016934">
    <property type="component" value="Unassembled WGS sequence"/>
</dbReference>
<sequence>MSCVIVETTPFQQSDHNYTVDYKAETFTSPGISFANNTLACANNLVAELYADRQLCNAFDRPIIFICHGFGGLLTKRALAFSSSREGKFVEHLQSIYTFTYEIIFLGTPQNGFNDEALLLIRKGSEMLKEIDDQFAPLMKSFSIYNFWEELKMNGGSRMAFIIDADSAAPLAWDNVKKYSITATHSALAKFASTYDRRFQPILEALSRYIREAPKLIASRWKVNVQLIDQKRQHPVEELLRPQGQLSQIDTTIPKFNEWCFIPRKLSPCFTGRQKYVRNVKNMIGTIRQNKSYTPPDVYWAILWVGASSQGNVESRFASIGAQLGRRSTMTSAIHWLSHCKRPWLLIMDNADDLKMDISACYPSEGNGHVIVTTRNPNAIEYTTTGHLHFQGLEPEEAISLLLKAASSDPKQRSQPVGSKKRDLAKGTAIELGCLPLAIAHSGATIRRNIYTLKRYLKYYLLQRKSALSHSRSKSVEEINTIKSWEDFQCTKGTATHHPDILQPIWNEGVQTRFRRAISVLCDHSIIEYDKGLCTMHPVVHNWARDRPSSLEQIRWLRCKMTILAHCISQSLEASGRQFRALLLPHIRWCLQLHSSEQLHKTETLESASQMERFAWESVIRIRQGLLGKHHVDTIHAQRSYGLTLWNLFEIRTTLDVQKCILNALHWSRPHIRDWTTWPTWKPIHVPYCLALNDITLTLWLAGKRHMSRVTGERAVDGLTKHLGPKDPQTLSAMFNPARTYFHLGEEHAYTLWSINGLSKVHSALGQPEKAVSTLEAILPVMKRILGESHVGTAMTQSNLGKAYFESGRWKDAETLVRQLLATIPSQHPGWIHNMYGYARVKFKIGRWGRRRSAVLKFWSRRQGNGILRGVDWRWRIRRGC</sequence>
<reference evidence="7 8" key="1">
    <citation type="journal article" date="2012" name="PLoS Pathog.">
        <title>Diverse lifestyles and strategies of plant pathogenesis encoded in the genomes of eighteen Dothideomycetes fungi.</title>
        <authorList>
            <person name="Ohm R.A."/>
            <person name="Feau N."/>
            <person name="Henrissat B."/>
            <person name="Schoch C.L."/>
            <person name="Horwitz B.A."/>
            <person name="Barry K.W."/>
            <person name="Condon B.J."/>
            <person name="Copeland A.C."/>
            <person name="Dhillon B."/>
            <person name="Glaser F."/>
            <person name="Hesse C.N."/>
            <person name="Kosti I."/>
            <person name="LaButti K."/>
            <person name="Lindquist E.A."/>
            <person name="Lucas S."/>
            <person name="Salamov A.A."/>
            <person name="Bradshaw R.E."/>
            <person name="Ciuffetti L."/>
            <person name="Hamelin R.C."/>
            <person name="Kema G.H.J."/>
            <person name="Lawrence C."/>
            <person name="Scott J.A."/>
            <person name="Spatafora J.W."/>
            <person name="Turgeon B.G."/>
            <person name="de Wit P.J.G.M."/>
            <person name="Zhong S."/>
            <person name="Goodwin S.B."/>
            <person name="Grigoriev I.V."/>
        </authorList>
    </citation>
    <scope>NUCLEOTIDE SEQUENCE [LARGE SCALE GENOMIC DNA]</scope>
    <source>
        <strain evidence="8">ND90Pr / ATCC 201652</strain>
    </source>
</reference>
<dbReference type="eggNOG" id="KOG2029">
    <property type="taxonomic scope" value="Eukaryota"/>
</dbReference>
<dbReference type="Gene3D" id="3.40.50.300">
    <property type="entry name" value="P-loop containing nucleotide triphosphate hydrolases"/>
    <property type="match status" value="1"/>
</dbReference>
<accession>M2SQ77</accession>
<dbReference type="Pfam" id="PF13424">
    <property type="entry name" value="TPR_12"/>
    <property type="match status" value="1"/>
</dbReference>
<evidence type="ECO:0000256" key="1">
    <source>
        <dbReference type="ARBA" id="ARBA00004173"/>
    </source>
</evidence>
<evidence type="ECO:0000256" key="5">
    <source>
        <dbReference type="ARBA" id="ARBA00023128"/>
    </source>
</evidence>
<evidence type="ECO:0008006" key="9">
    <source>
        <dbReference type="Google" id="ProtNLM"/>
    </source>
</evidence>
<dbReference type="PANTHER" id="PTHR48182:SF2">
    <property type="entry name" value="PROTEIN SERAC1"/>
    <property type="match status" value="1"/>
</dbReference>
<evidence type="ECO:0000256" key="6">
    <source>
        <dbReference type="ARBA" id="ARBA00023136"/>
    </source>
</evidence>
<dbReference type="EMBL" id="KB445654">
    <property type="protein sequence ID" value="EMD58907.1"/>
    <property type="molecule type" value="Genomic_DNA"/>
</dbReference>
<evidence type="ECO:0000256" key="3">
    <source>
        <dbReference type="ARBA" id="ARBA00004370"/>
    </source>
</evidence>
<dbReference type="GO" id="GO:0005739">
    <property type="term" value="C:mitochondrion"/>
    <property type="evidence" value="ECO:0007669"/>
    <property type="project" value="UniProtKB-SubCell"/>
</dbReference>
<dbReference type="RefSeq" id="XP_007705196.1">
    <property type="nucleotide sequence ID" value="XM_007707006.1"/>
</dbReference>
<dbReference type="InterPro" id="IPR011990">
    <property type="entry name" value="TPR-like_helical_dom_sf"/>
</dbReference>
<organism evidence="7 8">
    <name type="scientific">Cochliobolus sativus (strain ND90Pr / ATCC 201652)</name>
    <name type="common">Common root rot and spot blotch fungus</name>
    <name type="synonym">Bipolaris sorokiniana</name>
    <dbReference type="NCBI Taxonomy" id="665912"/>
    <lineage>
        <taxon>Eukaryota</taxon>
        <taxon>Fungi</taxon>
        <taxon>Dikarya</taxon>
        <taxon>Ascomycota</taxon>
        <taxon>Pezizomycotina</taxon>
        <taxon>Dothideomycetes</taxon>
        <taxon>Pleosporomycetidae</taxon>
        <taxon>Pleosporales</taxon>
        <taxon>Pleosporineae</taxon>
        <taxon>Pleosporaceae</taxon>
        <taxon>Bipolaris</taxon>
    </lineage>
</organism>
<dbReference type="SUPFAM" id="SSF48452">
    <property type="entry name" value="TPR-like"/>
    <property type="match status" value="1"/>
</dbReference>
<name>M2SQ77_COCSN</name>
<dbReference type="HOGENOM" id="CLU_000288_125_13_1"/>
<keyword evidence="4" id="KW-0256">Endoplasmic reticulum</keyword>
<dbReference type="KEGG" id="bsc:COCSADRAFT_31065"/>
<dbReference type="Gene3D" id="1.25.40.10">
    <property type="entry name" value="Tetratricopeptide repeat domain"/>
    <property type="match status" value="2"/>
</dbReference>
<evidence type="ECO:0000256" key="2">
    <source>
        <dbReference type="ARBA" id="ARBA00004240"/>
    </source>
</evidence>
<comment type="subcellular location">
    <subcellularLocation>
        <location evidence="2">Endoplasmic reticulum</location>
    </subcellularLocation>
    <subcellularLocation>
        <location evidence="3">Membrane</location>
    </subcellularLocation>
    <subcellularLocation>
        <location evidence="1">Mitochondrion</location>
    </subcellularLocation>
</comment>
<gene>
    <name evidence="7" type="ORF">COCSADRAFT_31065</name>
</gene>
<dbReference type="GO" id="GO:0016020">
    <property type="term" value="C:membrane"/>
    <property type="evidence" value="ECO:0007669"/>
    <property type="project" value="UniProtKB-SubCell"/>
</dbReference>